<feature type="transmembrane region" description="Helical" evidence="5">
    <location>
        <begin position="329"/>
        <end position="346"/>
    </location>
</feature>
<feature type="transmembrane region" description="Helical" evidence="5">
    <location>
        <begin position="274"/>
        <end position="293"/>
    </location>
</feature>
<dbReference type="PROSITE" id="PS50850">
    <property type="entry name" value="MFS"/>
    <property type="match status" value="1"/>
</dbReference>
<dbReference type="OrthoDB" id="7584869at2"/>
<dbReference type="InterPro" id="IPR020846">
    <property type="entry name" value="MFS_dom"/>
</dbReference>
<evidence type="ECO:0000256" key="3">
    <source>
        <dbReference type="ARBA" id="ARBA00022989"/>
    </source>
</evidence>
<keyword evidence="2 5" id="KW-0812">Transmembrane</keyword>
<comment type="subcellular location">
    <subcellularLocation>
        <location evidence="1">Cell membrane</location>
        <topology evidence="1">Multi-pass membrane protein</topology>
    </subcellularLocation>
</comment>
<protein>
    <submittedName>
        <fullName evidence="7">MFS transporter</fullName>
    </submittedName>
</protein>
<feature type="transmembrane region" description="Helical" evidence="5">
    <location>
        <begin position="26"/>
        <end position="46"/>
    </location>
</feature>
<feature type="transmembrane region" description="Helical" evidence="5">
    <location>
        <begin position="66"/>
        <end position="87"/>
    </location>
</feature>
<feature type="transmembrane region" description="Helical" evidence="5">
    <location>
        <begin position="245"/>
        <end position="262"/>
    </location>
</feature>
<feature type="transmembrane region" description="Helical" evidence="5">
    <location>
        <begin position="305"/>
        <end position="323"/>
    </location>
</feature>
<dbReference type="GO" id="GO:0005886">
    <property type="term" value="C:plasma membrane"/>
    <property type="evidence" value="ECO:0007669"/>
    <property type="project" value="UniProtKB-SubCell"/>
</dbReference>
<evidence type="ECO:0000256" key="1">
    <source>
        <dbReference type="ARBA" id="ARBA00004651"/>
    </source>
</evidence>
<feature type="domain" description="Major facilitator superfamily (MFS) profile" evidence="6">
    <location>
        <begin position="236"/>
        <end position="417"/>
    </location>
</feature>
<feature type="transmembrane region" description="Helical" evidence="5">
    <location>
        <begin position="187"/>
        <end position="206"/>
    </location>
</feature>
<keyword evidence="8" id="KW-1185">Reference proteome</keyword>
<feature type="transmembrane region" description="Helical" evidence="5">
    <location>
        <begin position="163"/>
        <end position="181"/>
    </location>
</feature>
<dbReference type="InterPro" id="IPR036259">
    <property type="entry name" value="MFS_trans_sf"/>
</dbReference>
<comment type="caution">
    <text evidence="7">The sequence shown here is derived from an EMBL/GenBank/DDBJ whole genome shotgun (WGS) entry which is preliminary data.</text>
</comment>
<evidence type="ECO:0000256" key="5">
    <source>
        <dbReference type="SAM" id="Phobius"/>
    </source>
</evidence>
<evidence type="ECO:0000256" key="2">
    <source>
        <dbReference type="ARBA" id="ARBA00022692"/>
    </source>
</evidence>
<reference evidence="7 8" key="1">
    <citation type="submission" date="2019-03" db="EMBL/GenBank/DDBJ databases">
        <title>Draft genome sequences of novel Actinobacteria.</title>
        <authorList>
            <person name="Sahin N."/>
            <person name="Ay H."/>
            <person name="Saygin H."/>
        </authorList>
    </citation>
    <scope>NUCLEOTIDE SEQUENCE [LARGE SCALE GENOMIC DNA]</scope>
    <source>
        <strain evidence="7 8">JCM 13523</strain>
    </source>
</reference>
<gene>
    <name evidence="7" type="ORF">E1263_21820</name>
</gene>
<keyword evidence="3 5" id="KW-1133">Transmembrane helix</keyword>
<feature type="transmembrane region" description="Helical" evidence="5">
    <location>
        <begin position="393"/>
        <end position="413"/>
    </location>
</feature>
<dbReference type="Pfam" id="PF07690">
    <property type="entry name" value="MFS_1"/>
    <property type="match status" value="2"/>
</dbReference>
<dbReference type="PANTHER" id="PTHR23528:SF1">
    <property type="entry name" value="MAJOR FACILITATOR SUPERFAMILY (MFS) PROFILE DOMAIN-CONTAINING PROTEIN"/>
    <property type="match status" value="1"/>
</dbReference>
<dbReference type="InterPro" id="IPR011701">
    <property type="entry name" value="MFS"/>
</dbReference>
<sequence>MTDIDVPRTSALQEPVARVPAYWARYWTLANFGIFMAYFATQQVLLPRHTNEVTDNVSSAAVSAQSLANLVAALVTVVVSILAGAFSDRTLNRRGRRQPWVLYGTALAAVAFVFQGLQDGVLGIVLGWAVFQVGYAAVSVALQTAVPDEVPVNQRATISGYQGVAQSVGPVAGVVVLTLLLTGILDAYVGLAVLMFVLVIPFALYTRGIPLERSERPPLDLKAIVVGVVAPLKHADFAWAFGQRFMIQLSNALAQIFLYQYLKDEVHTDPDNGTLVLILIYTVAVVAIAVPSGRRSDKSGKRKRMVVVASVLQASAALLFAFVPQMPAAIVGAAILGLGYGAYLSVDQALVTQVLPHAADRGKDLGVIQIANSLPYVFAAGAGGWLINSFGFPTLFLASFFAGLAAAFLVMPIKSVA</sequence>
<evidence type="ECO:0000256" key="4">
    <source>
        <dbReference type="ARBA" id="ARBA00023136"/>
    </source>
</evidence>
<name>A0A4R4ZJU6_9ACTN</name>
<evidence type="ECO:0000313" key="7">
    <source>
        <dbReference type="EMBL" id="TDD57849.1"/>
    </source>
</evidence>
<dbReference type="Gene3D" id="1.20.1250.20">
    <property type="entry name" value="MFS general substrate transporter like domains"/>
    <property type="match status" value="2"/>
</dbReference>
<accession>A0A4R4ZJU6</accession>
<proteinExistence type="predicted"/>
<evidence type="ECO:0000259" key="6">
    <source>
        <dbReference type="PROSITE" id="PS50850"/>
    </source>
</evidence>
<dbReference type="Proteomes" id="UP000295124">
    <property type="component" value="Unassembled WGS sequence"/>
</dbReference>
<dbReference type="GO" id="GO:0022857">
    <property type="term" value="F:transmembrane transporter activity"/>
    <property type="evidence" value="ECO:0007669"/>
    <property type="project" value="InterPro"/>
</dbReference>
<feature type="transmembrane region" description="Helical" evidence="5">
    <location>
        <begin position="123"/>
        <end position="142"/>
    </location>
</feature>
<dbReference type="EMBL" id="SMKX01000064">
    <property type="protein sequence ID" value="TDD57849.1"/>
    <property type="molecule type" value="Genomic_DNA"/>
</dbReference>
<dbReference type="AlphaFoldDB" id="A0A4R4ZJU6"/>
<organism evidence="7 8">
    <name type="scientific">Kribbella antibiotica</name>
    <dbReference type="NCBI Taxonomy" id="190195"/>
    <lineage>
        <taxon>Bacteria</taxon>
        <taxon>Bacillati</taxon>
        <taxon>Actinomycetota</taxon>
        <taxon>Actinomycetes</taxon>
        <taxon>Propionibacteriales</taxon>
        <taxon>Kribbellaceae</taxon>
        <taxon>Kribbella</taxon>
    </lineage>
</organism>
<feature type="transmembrane region" description="Helical" evidence="5">
    <location>
        <begin position="99"/>
        <end position="117"/>
    </location>
</feature>
<dbReference type="PANTHER" id="PTHR23528">
    <property type="match status" value="1"/>
</dbReference>
<feature type="transmembrane region" description="Helical" evidence="5">
    <location>
        <begin position="367"/>
        <end position="387"/>
    </location>
</feature>
<keyword evidence="4 5" id="KW-0472">Membrane</keyword>
<dbReference type="SUPFAM" id="SSF103473">
    <property type="entry name" value="MFS general substrate transporter"/>
    <property type="match status" value="1"/>
</dbReference>
<evidence type="ECO:0000313" key="8">
    <source>
        <dbReference type="Proteomes" id="UP000295124"/>
    </source>
</evidence>